<feature type="compositionally biased region" description="Gly residues" evidence="5">
    <location>
        <begin position="27"/>
        <end position="36"/>
    </location>
</feature>
<accession>A0A6J2JBV6</accession>
<feature type="transmembrane region" description="Helical" evidence="6">
    <location>
        <begin position="342"/>
        <end position="359"/>
    </location>
</feature>
<dbReference type="RefSeq" id="XP_028026794.1">
    <property type="nucleotide sequence ID" value="XM_028170993.1"/>
</dbReference>
<evidence type="ECO:0000256" key="1">
    <source>
        <dbReference type="ARBA" id="ARBA00004141"/>
    </source>
</evidence>
<dbReference type="KEGG" id="bman:114240453"/>
<feature type="transmembrane region" description="Helical" evidence="6">
    <location>
        <begin position="303"/>
        <end position="321"/>
    </location>
</feature>
<feature type="domain" description="Amino acid transporter transmembrane" evidence="7">
    <location>
        <begin position="39"/>
        <end position="427"/>
    </location>
</feature>
<evidence type="ECO:0000256" key="5">
    <source>
        <dbReference type="SAM" id="MobiDB-lite"/>
    </source>
</evidence>
<protein>
    <submittedName>
        <fullName evidence="9 10">Amino acid transporter AVT3C-like</fullName>
    </submittedName>
</protein>
<reference evidence="9 10" key="1">
    <citation type="submission" date="2025-04" db="UniProtKB">
        <authorList>
            <consortium name="RefSeq"/>
        </authorList>
    </citation>
    <scope>IDENTIFICATION</scope>
    <source>
        <tissue evidence="9 10">Silk gland</tissue>
    </source>
</reference>
<feature type="transmembrane region" description="Helical" evidence="6">
    <location>
        <begin position="265"/>
        <end position="283"/>
    </location>
</feature>
<keyword evidence="2 6" id="KW-0812">Transmembrane</keyword>
<feature type="transmembrane region" description="Helical" evidence="6">
    <location>
        <begin position="365"/>
        <end position="389"/>
    </location>
</feature>
<feature type="transmembrane region" description="Helical" evidence="6">
    <location>
        <begin position="186"/>
        <end position="206"/>
    </location>
</feature>
<feature type="transmembrane region" description="Helical" evidence="6">
    <location>
        <begin position="68"/>
        <end position="86"/>
    </location>
</feature>
<feature type="transmembrane region" description="Helical" evidence="6">
    <location>
        <begin position="123"/>
        <end position="145"/>
    </location>
</feature>
<evidence type="ECO:0000256" key="2">
    <source>
        <dbReference type="ARBA" id="ARBA00022692"/>
    </source>
</evidence>
<keyword evidence="8" id="KW-1185">Reference proteome</keyword>
<dbReference type="RefSeq" id="XP_028026793.1">
    <property type="nucleotide sequence ID" value="XM_028170992.1"/>
</dbReference>
<dbReference type="AlphaFoldDB" id="A0A6J2JBV6"/>
<evidence type="ECO:0000256" key="4">
    <source>
        <dbReference type="ARBA" id="ARBA00023136"/>
    </source>
</evidence>
<evidence type="ECO:0000256" key="6">
    <source>
        <dbReference type="SAM" id="Phobius"/>
    </source>
</evidence>
<feature type="compositionally biased region" description="Polar residues" evidence="5">
    <location>
        <begin position="10"/>
        <end position="22"/>
    </location>
</feature>
<dbReference type="InterPro" id="IPR013057">
    <property type="entry name" value="AA_transpt_TM"/>
</dbReference>
<dbReference type="PANTHER" id="PTHR22950:SF703">
    <property type="entry name" value="AMINO ACID TRANSPORTER TRANSMEMBRANE DOMAIN-CONTAINING PROTEIN"/>
    <property type="match status" value="1"/>
</dbReference>
<evidence type="ECO:0000313" key="8">
    <source>
        <dbReference type="Proteomes" id="UP000504629"/>
    </source>
</evidence>
<dbReference type="Pfam" id="PF01490">
    <property type="entry name" value="Aa_trans"/>
    <property type="match status" value="1"/>
</dbReference>
<feature type="region of interest" description="Disordered" evidence="5">
    <location>
        <begin position="1"/>
        <end position="36"/>
    </location>
</feature>
<gene>
    <name evidence="9 10" type="primary">LOC114240453</name>
</gene>
<evidence type="ECO:0000259" key="7">
    <source>
        <dbReference type="Pfam" id="PF01490"/>
    </source>
</evidence>
<dbReference type="PANTHER" id="PTHR22950">
    <property type="entry name" value="AMINO ACID TRANSPORTER"/>
    <property type="match status" value="1"/>
</dbReference>
<dbReference type="GO" id="GO:0015179">
    <property type="term" value="F:L-amino acid transmembrane transporter activity"/>
    <property type="evidence" value="ECO:0007669"/>
    <property type="project" value="TreeGrafter"/>
</dbReference>
<dbReference type="CTD" id="109678"/>
<dbReference type="GO" id="GO:0005774">
    <property type="term" value="C:vacuolar membrane"/>
    <property type="evidence" value="ECO:0007669"/>
    <property type="project" value="TreeGrafter"/>
</dbReference>
<feature type="transmembrane region" description="Helical" evidence="6">
    <location>
        <begin position="409"/>
        <end position="430"/>
    </location>
</feature>
<evidence type="ECO:0000313" key="9">
    <source>
        <dbReference type="RefSeq" id="XP_028026793.1"/>
    </source>
</evidence>
<feature type="transmembrane region" description="Helical" evidence="6">
    <location>
        <begin position="157"/>
        <end position="179"/>
    </location>
</feature>
<feature type="transmembrane region" description="Helical" evidence="6">
    <location>
        <begin position="226"/>
        <end position="244"/>
    </location>
</feature>
<keyword evidence="4 6" id="KW-0472">Membrane</keyword>
<keyword evidence="3 6" id="KW-1133">Transmembrane helix</keyword>
<dbReference type="FunFam" id="1.20.1740.10:FF:000052">
    <property type="entry name" value="Lysine histidine transporter-like 3"/>
    <property type="match status" value="1"/>
</dbReference>
<evidence type="ECO:0000313" key="10">
    <source>
        <dbReference type="RefSeq" id="XP_028026794.1"/>
    </source>
</evidence>
<organism evidence="8 9">
    <name type="scientific">Bombyx mandarina</name>
    <name type="common">Wild silk moth</name>
    <name type="synonym">Wild silkworm</name>
    <dbReference type="NCBI Taxonomy" id="7092"/>
    <lineage>
        <taxon>Eukaryota</taxon>
        <taxon>Metazoa</taxon>
        <taxon>Ecdysozoa</taxon>
        <taxon>Arthropoda</taxon>
        <taxon>Hexapoda</taxon>
        <taxon>Insecta</taxon>
        <taxon>Pterygota</taxon>
        <taxon>Neoptera</taxon>
        <taxon>Endopterygota</taxon>
        <taxon>Lepidoptera</taxon>
        <taxon>Glossata</taxon>
        <taxon>Ditrysia</taxon>
        <taxon>Bombycoidea</taxon>
        <taxon>Bombycidae</taxon>
        <taxon>Bombycinae</taxon>
        <taxon>Bombyx</taxon>
    </lineage>
</organism>
<dbReference type="Proteomes" id="UP000504629">
    <property type="component" value="Unplaced"/>
</dbReference>
<dbReference type="GeneID" id="114240453"/>
<comment type="subcellular location">
    <subcellularLocation>
        <location evidence="1">Membrane</location>
        <topology evidence="1">Multi-pass membrane protein</topology>
    </subcellularLocation>
</comment>
<dbReference type="OrthoDB" id="655540at2759"/>
<name>A0A6J2JBV6_BOMMA</name>
<evidence type="ECO:0000256" key="3">
    <source>
        <dbReference type="ARBA" id="ARBA00022989"/>
    </source>
</evidence>
<dbReference type="Gene3D" id="1.20.1740.10">
    <property type="entry name" value="Amino acid/polyamine transporter I"/>
    <property type="match status" value="1"/>
</dbReference>
<sequence length="445" mass="48037">MSKNGLEEPSGSQPTPKETTPLITKGGENGNGGGKNGGLSVGQTSMLIAGEMAGSGVLALPRALVRTGWIGVPIIILMCLVAAFSGKRLGDCWTILEERNPQLRSRKRNPYAIIADQTLGKTWSVVVSMAIIVTLFGASVVYLLMAAQIIEQLLLTLIPTLTICTWYLIVVGAMTPLIFFNSPKDLTFTGVIAFGSTVIACILYFIEMMNEVRPFVFRWGVHGFTDFFLAFGTIMFAFGGASTFPTIQNDMTDKSQFGKSIQYSFGAILLLYLPIAIGGYAVYGESVGSNVALSLSATPLTLVGNIFMAIHLVFAFIILINPVCQEMEEIYNIERDSVGWRVLIRLSIMGAILFIGESIPRFYTILALVGGTTVALLTYILPSFCYLSLINQTPREGQTPIETPGWVKLLCYEVIALGVLGAVAATYSGLSAVFSSAVTTPCYLR</sequence>
<proteinExistence type="predicted"/>